<dbReference type="SUPFAM" id="SSF48452">
    <property type="entry name" value="TPR-like"/>
    <property type="match status" value="1"/>
</dbReference>
<reference evidence="1 2" key="5">
    <citation type="journal article" date="2010" name="Appl. Environ. Microbiol.">
        <title>phrR-like gene praR of Azorhizobium caulinodans ORS571 is essential for symbiosis with Sesbania rostrata and is involved in expression of reb genes.</title>
        <authorList>
            <person name="Akiba N."/>
            <person name="Aono T."/>
            <person name="Toyazaki H."/>
            <person name="Sato S."/>
            <person name="Oyaizu H."/>
        </authorList>
    </citation>
    <scope>NUCLEOTIDE SEQUENCE [LARGE SCALE GENOMIC DNA]</scope>
    <source>
        <strain evidence="2">ATCC 43989 / DSM 5975 / JCM 20966 / LMG 6465 / NBRC 14845 / NCIMB 13405 / ORS 571</strain>
    </source>
</reference>
<dbReference type="HOGENOM" id="CLU_019981_3_0_5"/>
<proteinExistence type="predicted"/>
<evidence type="ECO:0000313" key="1">
    <source>
        <dbReference type="EMBL" id="BAF86218.1"/>
    </source>
</evidence>
<dbReference type="InterPro" id="IPR011990">
    <property type="entry name" value="TPR-like_helical_dom_sf"/>
</dbReference>
<name>A8IIY9_AZOC5</name>
<keyword evidence="2" id="KW-1185">Reference proteome</keyword>
<dbReference type="eggNOG" id="COG0457">
    <property type="taxonomic scope" value="Bacteria"/>
</dbReference>
<reference evidence="2" key="2">
    <citation type="submission" date="2007-04" db="EMBL/GenBank/DDBJ databases">
        <title>Complete genome sequence of the nitrogen-fixing bacterium Azorhizobium caulinodans ORS571.</title>
        <authorList>
            <person name="Lee K.B."/>
            <person name="Backer P.D."/>
            <person name="Aono T."/>
            <person name="Liu C.T."/>
            <person name="Suzuki S."/>
            <person name="Suzuki T."/>
            <person name="Kaneko T."/>
            <person name="Yamada M."/>
            <person name="Tabata S."/>
            <person name="Kupfer D.M."/>
            <person name="Najar F.Z."/>
            <person name="Wiley G.B."/>
            <person name="Roe B."/>
            <person name="Binnewies T."/>
            <person name="Ussery D."/>
            <person name="Vereecke D."/>
            <person name="Gevers D."/>
            <person name="Holsters M."/>
            <person name="Oyaizu H."/>
        </authorList>
    </citation>
    <scope>NUCLEOTIDE SEQUENCE [LARGE SCALE GENOMIC DNA]</scope>
    <source>
        <strain evidence="2">ATCC 43989 / DSM 5975 / JCM 20966 / LMG 6465 / NBRC 14845 / NCIMB 13405 / ORS 571</strain>
    </source>
</reference>
<organism evidence="1 2">
    <name type="scientific">Azorhizobium caulinodans (strain ATCC 43989 / DSM 5975 / JCM 20966 / LMG 6465 / NBRC 14845 / NCIMB 13405 / ORS 571)</name>
    <dbReference type="NCBI Taxonomy" id="438753"/>
    <lineage>
        <taxon>Bacteria</taxon>
        <taxon>Pseudomonadati</taxon>
        <taxon>Pseudomonadota</taxon>
        <taxon>Alphaproteobacteria</taxon>
        <taxon>Hyphomicrobiales</taxon>
        <taxon>Xanthobacteraceae</taxon>
        <taxon>Azorhizobium</taxon>
    </lineage>
</organism>
<evidence type="ECO:0000313" key="2">
    <source>
        <dbReference type="Proteomes" id="UP000000270"/>
    </source>
</evidence>
<dbReference type="Proteomes" id="UP000000270">
    <property type="component" value="Chromosome"/>
</dbReference>
<reference evidence="1 2" key="3">
    <citation type="journal article" date="2008" name="BMC Genomics">
        <title>The genome of the versatile nitrogen fixer Azorhizobium caulinodans ORS571.</title>
        <authorList>
            <person name="Lee KB."/>
            <person name="Backer P.D."/>
            <person name="Aono T."/>
            <person name="Liu CT."/>
            <person name="Suzuki S."/>
            <person name="Suzuki T."/>
            <person name="Kaneko T."/>
            <person name="Yamada M."/>
            <person name="Tabata S."/>
            <person name="Kupfer D.M."/>
            <person name="Najar F.Z."/>
            <person name="Wiley G.B."/>
            <person name="Roe B."/>
            <person name="Binnewies T.T."/>
            <person name="Ussery D.W."/>
            <person name="D'Haeze W."/>
            <person name="Herder J.D."/>
            <person name="Gevers D."/>
            <person name="Vereecke D."/>
            <person name="Holsters M."/>
            <person name="Oyaizu H."/>
        </authorList>
    </citation>
    <scope>NUCLEOTIDE SEQUENCE [LARGE SCALE GENOMIC DNA]</scope>
    <source>
        <strain evidence="2">ATCC 43989 / DSM 5975 / JCM 20966 / LMG 6465 / NBRC 14845 / NCIMB 13405 / ORS 571</strain>
    </source>
</reference>
<sequence>MDAILDTPPPGEEDGEAARVRAALARVLASDEFSSSPRLADFLRFVVEAKLGGRAEEIKGYTIAVEALGRPASFDPQSDPIVRVEATRLRRALERHYSGAGVDDEMEIVIPKGSYVPHFRPRGAAAEVLPEETQRPTGEDAIPVVAPQVAGSGLRRWGVPAVVLVFLVMLGTLGVRAVSGAWPFASLFAQAEGPRDLADRLGMPIIDVRPFETVGSRAPTQAETHAIEARLRDAFARFDFVDVMEPGQEASVRECRDPPPRSVFALSGLAEGREDGTFSLLVRLSDRCEGTIVWSADFEGLRRGSDMPATEQRVVRDIAVALMQSYGVLPTRARSQARADASPSGFGCIAQVYSLSRGSEAETPQGVRECLAREARQHTGFGLAHAVTAQIALDEIRRNPAAPADPDMLAQMLRNAELAADLAPTSAYASKVLAKVDYMRGERDAALAAAERALALNPLDYDVAADVGMVRIGLGQPEQGEALLNFARAHGALRTPMQDAFIAISAFLREDAHAAAGVLAPLQLHPSPQTRIGLALALKALGRTEQEHEVVMALVRETPDGAAGVRRVVHTMLPYADTAEPVLSELEQAGLGPRAVSAGSTRG</sequence>
<reference evidence="1 2" key="1">
    <citation type="journal article" date="2007" name="Appl. Environ. Microbiol.">
        <title>Rhizobial factors required for stem nodule maturation and maintenance in Sesbania rostrata-Azorhizobium caulinodans ORS571 symbiosis.</title>
        <authorList>
            <person name="Suzuki S."/>
            <person name="Aono T."/>
            <person name="Lee KB."/>
            <person name="Suzuki T."/>
            <person name="Liu CT."/>
            <person name="Miwa H."/>
            <person name="Wakao S."/>
            <person name="Iki T."/>
            <person name="Oyaizu H."/>
        </authorList>
    </citation>
    <scope>NUCLEOTIDE SEQUENCE [LARGE SCALE GENOMIC DNA]</scope>
    <source>
        <strain evidence="2">ATCC 43989 / DSM 5975 / JCM 20966 / LMG 6465 / NBRC 14845 / NCIMB 13405 / ORS 571</strain>
    </source>
</reference>
<gene>
    <name evidence="1" type="ordered locus">AZC_0220</name>
</gene>
<dbReference type="STRING" id="438753.AZC_0220"/>
<reference evidence="1 2" key="4">
    <citation type="journal article" date="2009" name="Appl. Environ. Microbiol.">
        <title>Comparative genome-wide transcriptional profiling of Azorhizobium caulinodans ORS571 grown under free-living and symbiotic conditions.</title>
        <authorList>
            <person name="Tsukada S."/>
            <person name="Aono T."/>
            <person name="Akiba N."/>
            <person name="Lee KB."/>
            <person name="Liu CT."/>
            <person name="Toyazaki H."/>
            <person name="Oyaizu H."/>
        </authorList>
    </citation>
    <scope>NUCLEOTIDE SEQUENCE [LARGE SCALE GENOMIC DNA]</scope>
    <source>
        <strain evidence="2">ATCC 43989 / DSM 5975 / JCM 20966 / LMG 6465 / NBRC 14845 / NCIMB 13405 / ORS 571</strain>
    </source>
</reference>
<evidence type="ECO:0008006" key="3">
    <source>
        <dbReference type="Google" id="ProtNLM"/>
    </source>
</evidence>
<dbReference type="AlphaFoldDB" id="A8IIY9"/>
<reference evidence="1 2" key="6">
    <citation type="journal article" date="2011" name="Appl. Environ. Microbiol.">
        <title>Involvement of the azorhizobial chromosome partition gene (parA) in the onset of bacteroid differentiation during Sesbania rostrata stem nodule development.</title>
        <authorList>
            <person name="Liu CT."/>
            <person name="Lee KB."/>
            <person name="Wang YS."/>
            <person name="Peng MH."/>
            <person name="Lee KT."/>
            <person name="Suzuki S."/>
            <person name="Suzuki T."/>
            <person name="Oyaizu H."/>
        </authorList>
    </citation>
    <scope>NUCLEOTIDE SEQUENCE [LARGE SCALE GENOMIC DNA]</scope>
    <source>
        <strain evidence="2">ATCC 43989 / DSM 5975 / JCM 20966 / LMG 6465 / NBRC 14845 / NCIMB 13405 / ORS 571</strain>
    </source>
</reference>
<dbReference type="KEGG" id="azc:AZC_0220"/>
<dbReference type="Gene3D" id="1.25.40.10">
    <property type="entry name" value="Tetratricopeptide repeat domain"/>
    <property type="match status" value="1"/>
</dbReference>
<dbReference type="EMBL" id="AP009384">
    <property type="protein sequence ID" value="BAF86218.1"/>
    <property type="molecule type" value="Genomic_DNA"/>
</dbReference>
<protein>
    <recommendedName>
        <fullName evidence="3">Adenylate cyclase</fullName>
    </recommendedName>
</protein>
<dbReference type="RefSeq" id="WP_012168751.1">
    <property type="nucleotide sequence ID" value="NC_009937.1"/>
</dbReference>
<accession>A8IIY9</accession>